<proteinExistence type="predicted"/>
<dbReference type="RefSeq" id="WP_005266157.1">
    <property type="nucleotide sequence ID" value="NZ_ANPE02000020.1"/>
</dbReference>
<evidence type="ECO:0000259" key="3">
    <source>
        <dbReference type="Pfam" id="PF10335"/>
    </source>
</evidence>
<sequence length="331" mass="36313">AEVTSTHLAAVRAAMIDAVFRRALEIDVRQAELETFECSWLLFGSIGRREPLPNSDVNTALVWQPRRIPNEPAEPERLARAATGRLQALAGCGLNFRPNEANASNPLYARSVDQWRQEIARWASAPQERTDIVLASALLDARPITEHGLGQVVLDLVAAASAHRDFRQSLTRSALEETPPAGFVRGFVIERLGERRALLDLKQAGLRPVVSLARALALWAGDVSGTTPERLETAAAGGLLSQEECESMKGAFSLYHEILFEQEIEDIRNGTQQEVGIDPGQLDPVRRRHLREGFRAIERIQNRVANDREIGLTSGHPVPGGVEGRGGLILP</sequence>
<keyword evidence="5" id="KW-1185">Reference proteome</keyword>
<dbReference type="CDD" id="cd05401">
    <property type="entry name" value="NT_GlnE_GlnD_like"/>
    <property type="match status" value="1"/>
</dbReference>
<feature type="domain" description="Protein-PII uridylyltransferase N-terminal" evidence="2">
    <location>
        <begin position="4"/>
        <end position="128"/>
    </location>
</feature>
<feature type="compositionally biased region" description="Gly residues" evidence="1">
    <location>
        <begin position="321"/>
        <end position="331"/>
    </location>
</feature>
<name>N1V7R7_9MICC</name>
<reference evidence="4 5" key="1">
    <citation type="journal article" date="2013" name="Genome Announc.">
        <title>Draft Genome Sequence of Arthrobacter crystallopoietes Strain BAB-32, Revealing Genes for Bioremediation.</title>
        <authorList>
            <person name="Joshi M.N."/>
            <person name="Pandit A.S."/>
            <person name="Sharma A."/>
            <person name="Pandya R.V."/>
            <person name="Desai S.M."/>
            <person name="Saxena A.K."/>
            <person name="Bagatharia S.B."/>
        </authorList>
    </citation>
    <scope>NUCLEOTIDE SEQUENCE [LARGE SCALE GENOMIC DNA]</scope>
    <source>
        <strain evidence="4 5">BAB-32</strain>
    </source>
</reference>
<dbReference type="Proteomes" id="UP000010729">
    <property type="component" value="Unassembled WGS sequence"/>
</dbReference>
<dbReference type="Pfam" id="PF03445">
    <property type="entry name" value="DUF294"/>
    <property type="match status" value="1"/>
</dbReference>
<dbReference type="Pfam" id="PF10335">
    <property type="entry name" value="DUF294_C"/>
    <property type="match status" value="1"/>
</dbReference>
<feature type="non-terminal residue" evidence="4">
    <location>
        <position position="1"/>
    </location>
</feature>
<dbReference type="GO" id="GO:0008773">
    <property type="term" value="F:[protein-PII] uridylyltransferase activity"/>
    <property type="evidence" value="ECO:0007669"/>
    <property type="project" value="InterPro"/>
</dbReference>
<gene>
    <name evidence="4" type="ORF">D477_000495</name>
</gene>
<feature type="region of interest" description="Disordered" evidence="1">
    <location>
        <begin position="310"/>
        <end position="331"/>
    </location>
</feature>
<dbReference type="AlphaFoldDB" id="N1V7R7"/>
<evidence type="ECO:0000313" key="4">
    <source>
        <dbReference type="EMBL" id="EMY36157.1"/>
    </source>
</evidence>
<evidence type="ECO:0000313" key="5">
    <source>
        <dbReference type="Proteomes" id="UP000010729"/>
    </source>
</evidence>
<feature type="domain" description="DUF294" evidence="3">
    <location>
        <begin position="165"/>
        <end position="306"/>
    </location>
</feature>
<evidence type="ECO:0000256" key="1">
    <source>
        <dbReference type="SAM" id="MobiDB-lite"/>
    </source>
</evidence>
<protein>
    <submittedName>
        <fullName evidence="4">Cyclic-nucleotide signal transduction protein</fullName>
    </submittedName>
</protein>
<evidence type="ECO:0000259" key="2">
    <source>
        <dbReference type="Pfam" id="PF03445"/>
    </source>
</evidence>
<dbReference type="InterPro" id="IPR018821">
    <property type="entry name" value="DUF294_put_nucleoTrafse_sb-bd"/>
</dbReference>
<comment type="caution">
    <text evidence="4">The sequence shown here is derived from an EMBL/GenBank/DDBJ whole genome shotgun (WGS) entry which is preliminary data.</text>
</comment>
<accession>N1V7R7</accession>
<organism evidence="4 5">
    <name type="scientific">Arthrobacter crystallopoietes BAB-32</name>
    <dbReference type="NCBI Taxonomy" id="1246476"/>
    <lineage>
        <taxon>Bacteria</taxon>
        <taxon>Bacillati</taxon>
        <taxon>Actinomycetota</taxon>
        <taxon>Actinomycetes</taxon>
        <taxon>Micrococcales</taxon>
        <taxon>Micrococcaceae</taxon>
        <taxon>Crystallibacter</taxon>
    </lineage>
</organism>
<dbReference type="InterPro" id="IPR005105">
    <property type="entry name" value="GlnD_Uridyltrans_N"/>
</dbReference>
<dbReference type="EMBL" id="ANPE02000020">
    <property type="protein sequence ID" value="EMY36157.1"/>
    <property type="molecule type" value="Genomic_DNA"/>
</dbReference>